<dbReference type="Gene3D" id="3.40.605.10">
    <property type="entry name" value="Aldehyde Dehydrogenase, Chain A, domain 1"/>
    <property type="match status" value="1"/>
</dbReference>
<dbReference type="InterPro" id="IPR015590">
    <property type="entry name" value="Aldehyde_DH_dom"/>
</dbReference>
<dbReference type="OrthoDB" id="5720601at2"/>
<dbReference type="Proteomes" id="UP000193450">
    <property type="component" value="Chromosome"/>
</dbReference>
<dbReference type="KEGG" id="osg:BST96_10885"/>
<feature type="active site" evidence="3">
    <location>
        <position position="254"/>
    </location>
</feature>
<dbReference type="EMBL" id="CP019343">
    <property type="protein sequence ID" value="ARN74581.1"/>
    <property type="molecule type" value="Genomic_DNA"/>
</dbReference>
<gene>
    <name evidence="6" type="ORF">BST96_10885</name>
</gene>
<evidence type="ECO:0000313" key="7">
    <source>
        <dbReference type="Proteomes" id="UP000193450"/>
    </source>
</evidence>
<dbReference type="RefSeq" id="WP_085758728.1">
    <property type="nucleotide sequence ID" value="NZ_CP019343.1"/>
</dbReference>
<keyword evidence="2 4" id="KW-0560">Oxidoreductase</keyword>
<evidence type="ECO:0000313" key="6">
    <source>
        <dbReference type="EMBL" id="ARN74581.1"/>
    </source>
</evidence>
<dbReference type="InterPro" id="IPR029510">
    <property type="entry name" value="Ald_DH_CS_GLU"/>
</dbReference>
<dbReference type="GO" id="GO:0016620">
    <property type="term" value="F:oxidoreductase activity, acting on the aldehyde or oxo group of donors, NAD or NADP as acceptor"/>
    <property type="evidence" value="ECO:0007669"/>
    <property type="project" value="InterPro"/>
</dbReference>
<dbReference type="InterPro" id="IPR016162">
    <property type="entry name" value="Ald_DH_N"/>
</dbReference>
<reference evidence="6 7" key="1">
    <citation type="submission" date="2016-11" db="EMBL/GenBank/DDBJ databases">
        <title>Trade-off between light-utilization and light-protection in marine flavobacteria.</title>
        <authorList>
            <person name="Kumagai Y."/>
        </authorList>
    </citation>
    <scope>NUCLEOTIDE SEQUENCE [LARGE SCALE GENOMIC DNA]</scope>
    <source>
        <strain evidence="6 7">NBRC 107125</strain>
    </source>
</reference>
<sequence length="488" mass="51563">MSPQLPELINYINGGTSVPTVDRNNSLCNANTAEPIQAQLSCDPEQVEEALQAAHTAYEGGEWEHTPAAERADILDKIGDELAKPDMAEVISYSDSITTGAIVHTTRKMAAIVPMVFKGAAQFIRDGGLDHKVPGPKGDVDYFMRPWGPSLLISPWNGPTAIGSHKIASALAAGAPCILKPSEWAPHSAIVMAQAIEKVGLPKGTFQLTIGNRTIGSPMVEDPRIKSVSFTGGLAGGRAIARACADDFKPTQLELGGNNALVAFEDCDIDKTATGIVFGMTNLNAQWCRALGRLVVHESIKTQLLDAVLEKLEKIKLGDSLLEATEMGPMVHAGQYKANLQAIDDLVAKGGKALSSTKLPDLNGYFIAPTLIDGCKPEDTIEEVFGPVAAVHTFSTDAEALALANGTPFGLAGYVYSENEERALAFAREMRTGGVKINGYSLLSLSGSAPRSAWGLSGIGEEGHSQSIEFFTGARVVGVSPQDPLGGR</sequence>
<dbReference type="Pfam" id="PF00171">
    <property type="entry name" value="Aldedh"/>
    <property type="match status" value="1"/>
</dbReference>
<accession>A0A1X9NBN4</accession>
<evidence type="ECO:0000256" key="1">
    <source>
        <dbReference type="ARBA" id="ARBA00009986"/>
    </source>
</evidence>
<protein>
    <submittedName>
        <fullName evidence="6">Aldehyde dehydrogenase</fullName>
    </submittedName>
</protein>
<dbReference type="STRING" id="716816.BST96_10885"/>
<dbReference type="InterPro" id="IPR016163">
    <property type="entry name" value="Ald_DH_C"/>
</dbReference>
<proteinExistence type="inferred from homology"/>
<dbReference type="PANTHER" id="PTHR42804">
    <property type="entry name" value="ALDEHYDE DEHYDROGENASE"/>
    <property type="match status" value="1"/>
</dbReference>
<comment type="similarity">
    <text evidence="1 4">Belongs to the aldehyde dehydrogenase family.</text>
</comment>
<dbReference type="PROSITE" id="PS00687">
    <property type="entry name" value="ALDEHYDE_DEHYDR_GLU"/>
    <property type="match status" value="1"/>
</dbReference>
<feature type="domain" description="Aldehyde dehydrogenase" evidence="5">
    <location>
        <begin position="26"/>
        <end position="476"/>
    </location>
</feature>
<evidence type="ECO:0000256" key="4">
    <source>
        <dbReference type="RuleBase" id="RU003345"/>
    </source>
</evidence>
<dbReference type="PANTHER" id="PTHR42804:SF1">
    <property type="entry name" value="ALDEHYDE DEHYDROGENASE-RELATED"/>
    <property type="match status" value="1"/>
</dbReference>
<dbReference type="SUPFAM" id="SSF53720">
    <property type="entry name" value="ALDH-like"/>
    <property type="match status" value="1"/>
</dbReference>
<dbReference type="InterPro" id="IPR016161">
    <property type="entry name" value="Ald_DH/histidinol_DH"/>
</dbReference>
<dbReference type="CDD" id="cd07078">
    <property type="entry name" value="ALDH"/>
    <property type="match status" value="1"/>
</dbReference>
<evidence type="ECO:0000256" key="3">
    <source>
        <dbReference type="PROSITE-ProRule" id="PRU10007"/>
    </source>
</evidence>
<keyword evidence="7" id="KW-1185">Reference proteome</keyword>
<evidence type="ECO:0000259" key="5">
    <source>
        <dbReference type="Pfam" id="PF00171"/>
    </source>
</evidence>
<evidence type="ECO:0000256" key="2">
    <source>
        <dbReference type="ARBA" id="ARBA00023002"/>
    </source>
</evidence>
<organism evidence="6 7">
    <name type="scientific">Oceanicoccus sagamiensis</name>
    <dbReference type="NCBI Taxonomy" id="716816"/>
    <lineage>
        <taxon>Bacteria</taxon>
        <taxon>Pseudomonadati</taxon>
        <taxon>Pseudomonadota</taxon>
        <taxon>Gammaproteobacteria</taxon>
        <taxon>Cellvibrionales</taxon>
        <taxon>Spongiibacteraceae</taxon>
        <taxon>Oceanicoccus</taxon>
    </lineage>
</organism>
<name>A0A1X9NBN4_9GAMM</name>
<dbReference type="AlphaFoldDB" id="A0A1X9NBN4"/>
<dbReference type="Gene3D" id="3.40.309.10">
    <property type="entry name" value="Aldehyde Dehydrogenase, Chain A, domain 2"/>
    <property type="match status" value="1"/>
</dbReference>